<evidence type="ECO:0000313" key="6">
    <source>
        <dbReference type="Proteomes" id="UP000070366"/>
    </source>
</evidence>
<dbReference type="Gene3D" id="2.30.38.10">
    <property type="entry name" value="Luciferase, Domain 3"/>
    <property type="match status" value="1"/>
</dbReference>
<comment type="similarity">
    <text evidence="1">Belongs to the ATP-dependent AMP-binding enzyme family.</text>
</comment>
<evidence type="ECO:0000256" key="1">
    <source>
        <dbReference type="ARBA" id="ARBA00006432"/>
    </source>
</evidence>
<dbReference type="STRING" id="626937.HMPREF3293_02036"/>
<evidence type="ECO:0000259" key="3">
    <source>
        <dbReference type="Pfam" id="PF00501"/>
    </source>
</evidence>
<dbReference type="PATRIC" id="fig|626937.4.peg.2014"/>
<dbReference type="KEGG" id="cmiu:B1H56_05065"/>
<gene>
    <name evidence="5" type="ORF">HMPREF3293_02036</name>
</gene>
<dbReference type="Pfam" id="PF13193">
    <property type="entry name" value="AMP-binding_C"/>
    <property type="match status" value="1"/>
</dbReference>
<dbReference type="AlphaFoldDB" id="A0A136Q2A5"/>
<feature type="domain" description="AMP-dependent synthetase/ligase" evidence="3">
    <location>
        <begin position="13"/>
        <end position="403"/>
    </location>
</feature>
<dbReference type="FunFam" id="3.30.300.30:FF:000008">
    <property type="entry name" value="2,3-dihydroxybenzoate-AMP ligase"/>
    <property type="match status" value="1"/>
</dbReference>
<dbReference type="InterPro" id="IPR000873">
    <property type="entry name" value="AMP-dep_synth/lig_dom"/>
</dbReference>
<dbReference type="EMBL" id="LSZW01000063">
    <property type="protein sequence ID" value="KXK64795.1"/>
    <property type="molecule type" value="Genomic_DNA"/>
</dbReference>
<protein>
    <submittedName>
        <fullName evidence="5">AMP-binding enzyme</fullName>
    </submittedName>
</protein>
<dbReference type="PANTHER" id="PTHR43201:SF5">
    <property type="entry name" value="MEDIUM-CHAIN ACYL-COA LIGASE ACSF2, MITOCHONDRIAL"/>
    <property type="match status" value="1"/>
</dbReference>
<dbReference type="InterPro" id="IPR045851">
    <property type="entry name" value="AMP-bd_C_sf"/>
</dbReference>
<organism evidence="5 6">
    <name type="scientific">Christensenella minuta</name>
    <dbReference type="NCBI Taxonomy" id="626937"/>
    <lineage>
        <taxon>Bacteria</taxon>
        <taxon>Bacillati</taxon>
        <taxon>Bacillota</taxon>
        <taxon>Clostridia</taxon>
        <taxon>Christensenellales</taxon>
        <taxon>Christensenellaceae</taxon>
        <taxon>Christensenella</taxon>
    </lineage>
</organism>
<evidence type="ECO:0000313" key="5">
    <source>
        <dbReference type="EMBL" id="KXK64795.1"/>
    </source>
</evidence>
<keyword evidence="2" id="KW-0436">Ligase</keyword>
<dbReference type="RefSeq" id="WP_066518250.1">
    <property type="nucleotide sequence ID" value="NZ_CABMOF010000001.1"/>
</dbReference>
<dbReference type="Pfam" id="PF00501">
    <property type="entry name" value="AMP-binding"/>
    <property type="match status" value="1"/>
</dbReference>
<dbReference type="InterPro" id="IPR020845">
    <property type="entry name" value="AMP-binding_CS"/>
</dbReference>
<dbReference type="Gene3D" id="3.40.50.980">
    <property type="match status" value="2"/>
</dbReference>
<dbReference type="GO" id="GO:0006631">
    <property type="term" value="P:fatty acid metabolic process"/>
    <property type="evidence" value="ECO:0007669"/>
    <property type="project" value="TreeGrafter"/>
</dbReference>
<keyword evidence="6" id="KW-1185">Reference proteome</keyword>
<dbReference type="CDD" id="cd05917">
    <property type="entry name" value="FACL_like_2"/>
    <property type="match status" value="1"/>
</dbReference>
<feature type="domain" description="AMP-binding enzyme C-terminal" evidence="4">
    <location>
        <begin position="454"/>
        <end position="529"/>
    </location>
</feature>
<dbReference type="Proteomes" id="UP000070366">
    <property type="component" value="Unassembled WGS sequence"/>
</dbReference>
<dbReference type="PANTHER" id="PTHR43201">
    <property type="entry name" value="ACYL-COA SYNTHETASE"/>
    <property type="match status" value="1"/>
</dbReference>
<comment type="caution">
    <text evidence="5">The sequence shown here is derived from an EMBL/GenBank/DDBJ whole genome shotgun (WGS) entry which is preliminary data.</text>
</comment>
<reference evidence="5 6" key="1">
    <citation type="submission" date="2016-02" db="EMBL/GenBank/DDBJ databases">
        <authorList>
            <person name="Wen L."/>
            <person name="He K."/>
            <person name="Yang H."/>
        </authorList>
    </citation>
    <scope>NUCLEOTIDE SEQUENCE [LARGE SCALE GENOMIC DNA]</scope>
    <source>
        <strain evidence="5 6">DSM 22607</strain>
    </source>
</reference>
<name>A0A136Q2A5_9FIRM</name>
<evidence type="ECO:0000259" key="4">
    <source>
        <dbReference type="Pfam" id="PF13193"/>
    </source>
</evidence>
<dbReference type="SUPFAM" id="SSF56801">
    <property type="entry name" value="Acetyl-CoA synthetase-like"/>
    <property type="match status" value="1"/>
</dbReference>
<sequence>MSALMEITIGDLLEKQAGLYPDQDCLVSPYLDVRYSYKEFNELTDLVARAFMGMGIGKGDKVSIWASNYPEWMITQFATAKMGAVMVTVNTNYKQFELEYLLKQSDTMTLIMMEGVKDNNYVNHIYGLCPELRESEPGQLSSERLPYLKNVIFLDEEKHPGMYQWNDIYAFADRVSPEELEARKRELDIHDVINMQYTSGTTGFPKGVMLTHYNLVNNGMAIGDCMKLTHEDRLCIPVPLFHCFGCVLGVMAAYTHAASMILIDHFNPLKVMGAIQSEKCTAVHGVPTMFISMLDHPDFDKYDFSTLRTGIMAGSPCPIEFMKRAMSDMNMQEITITYGQTESSPAITMTSTDDPIEVRVATVGRKIPHVEAKIIDPETGEDAPFDTQGEIVARGYNLMKGYYKMPEATAQAIDKDGWLHTGDLGTMDKDGYFKITGRLKDMIIRGGENIYPREIEEFLYTNDKVRDVQVIGVPDKRYGEEVLACIILKDDAEATEEEMIEFVKNGLSRFKAPRYVRFVKDFPMTASMKIQKFKMREWAIEELNLKDAAKIETA</sequence>
<accession>A0A136Q2A5</accession>
<proteinExistence type="inferred from homology"/>
<dbReference type="FunFam" id="3.40.50.12780:FF:000003">
    <property type="entry name" value="Long-chain-fatty-acid--CoA ligase FadD"/>
    <property type="match status" value="1"/>
</dbReference>
<dbReference type="OrthoDB" id="9803968at2"/>
<dbReference type="GO" id="GO:0031956">
    <property type="term" value="F:medium-chain fatty acid-CoA ligase activity"/>
    <property type="evidence" value="ECO:0007669"/>
    <property type="project" value="TreeGrafter"/>
</dbReference>
<dbReference type="Gene3D" id="3.30.300.30">
    <property type="match status" value="1"/>
</dbReference>
<dbReference type="InterPro" id="IPR025110">
    <property type="entry name" value="AMP-bd_C"/>
</dbReference>
<dbReference type="PROSITE" id="PS00455">
    <property type="entry name" value="AMP_BINDING"/>
    <property type="match status" value="1"/>
</dbReference>
<evidence type="ECO:0000256" key="2">
    <source>
        <dbReference type="ARBA" id="ARBA00022598"/>
    </source>
</evidence>